<dbReference type="GO" id="GO:0005737">
    <property type="term" value="C:cytoplasm"/>
    <property type="evidence" value="ECO:0007669"/>
    <property type="project" value="TreeGrafter"/>
</dbReference>
<reference evidence="2 3" key="1">
    <citation type="submission" date="2015-04" db="EMBL/GenBank/DDBJ databases">
        <title>Genome sequence of Ceratocystis platani, a major pathogen of plane trees.</title>
        <authorList>
            <person name="Belbahri L."/>
        </authorList>
    </citation>
    <scope>NUCLEOTIDE SEQUENCE [LARGE SCALE GENOMIC DNA]</scope>
    <source>
        <strain evidence="2 3">CFO</strain>
    </source>
</reference>
<dbReference type="GO" id="GO:0005634">
    <property type="term" value="C:nucleus"/>
    <property type="evidence" value="ECO:0007669"/>
    <property type="project" value="TreeGrafter"/>
</dbReference>
<evidence type="ECO:0000256" key="1">
    <source>
        <dbReference type="ARBA" id="ARBA00022737"/>
    </source>
</evidence>
<organism evidence="2 3">
    <name type="scientific">Ceratocystis fimbriata f. sp. platani</name>
    <dbReference type="NCBI Taxonomy" id="88771"/>
    <lineage>
        <taxon>Eukaryota</taxon>
        <taxon>Fungi</taxon>
        <taxon>Dikarya</taxon>
        <taxon>Ascomycota</taxon>
        <taxon>Pezizomycotina</taxon>
        <taxon>Sordariomycetes</taxon>
        <taxon>Hypocreomycetidae</taxon>
        <taxon>Microascales</taxon>
        <taxon>Ceratocystidaceae</taxon>
        <taxon>Ceratocystis</taxon>
    </lineage>
</organism>
<dbReference type="GO" id="GO:0036503">
    <property type="term" value="P:ERAD pathway"/>
    <property type="evidence" value="ECO:0007669"/>
    <property type="project" value="TreeGrafter"/>
</dbReference>
<keyword evidence="2" id="KW-0647">Proteasome</keyword>
<proteinExistence type="predicted"/>
<evidence type="ECO:0000313" key="3">
    <source>
        <dbReference type="Proteomes" id="UP000034841"/>
    </source>
</evidence>
<dbReference type="PANTHER" id="PTHR23346:SF19">
    <property type="entry name" value="PROTEASOME ADAPTER AND SCAFFOLD PROTEIN ECM29"/>
    <property type="match status" value="1"/>
</dbReference>
<dbReference type="GO" id="GO:0060090">
    <property type="term" value="F:molecular adaptor activity"/>
    <property type="evidence" value="ECO:0007669"/>
    <property type="project" value="TreeGrafter"/>
</dbReference>
<dbReference type="SUPFAM" id="SSF48371">
    <property type="entry name" value="ARM repeat"/>
    <property type="match status" value="1"/>
</dbReference>
<sequence length="226" mass="25856">MVLDRLIQNTKDTKHSLFKASGVWLFSFVQYCSHVTEVHQRLREAQASFMRLLSARDDMVQETASRGLTLVYEKGDEALRTQLHYRFDPNPNVQRSMNNIWKATVKEPTAILNQHFDLIMEDLLKNIVGKEWRAREASCSAISDLIQGRKYSQYERYYSTLWVVSLKVIDDAKGSVRKAALDLSMVLSKTLVHTLESSSENTSTKAMMGQALEFLLSDKLSGKTTR</sequence>
<keyword evidence="3" id="KW-1185">Reference proteome</keyword>
<dbReference type="PANTHER" id="PTHR23346">
    <property type="entry name" value="TRANSLATIONAL ACTIVATOR GCN1-RELATED"/>
    <property type="match status" value="1"/>
</dbReference>
<name>A0A0F8BIS1_CERFI</name>
<gene>
    <name evidence="2" type="primary">ECM29_3</name>
    <name evidence="2" type="ORF">CFO_g5580</name>
</gene>
<evidence type="ECO:0000313" key="2">
    <source>
        <dbReference type="EMBL" id="KKF92068.1"/>
    </source>
</evidence>
<accession>A0A0F8BIS1</accession>
<dbReference type="InterPro" id="IPR011989">
    <property type="entry name" value="ARM-like"/>
</dbReference>
<dbReference type="InterPro" id="IPR016024">
    <property type="entry name" value="ARM-type_fold"/>
</dbReference>
<dbReference type="GO" id="GO:0000502">
    <property type="term" value="C:proteasome complex"/>
    <property type="evidence" value="ECO:0007669"/>
    <property type="project" value="UniProtKB-KW"/>
</dbReference>
<dbReference type="AlphaFoldDB" id="A0A0F8BIS1"/>
<dbReference type="Gene3D" id="1.25.10.10">
    <property type="entry name" value="Leucine-rich Repeat Variant"/>
    <property type="match status" value="1"/>
</dbReference>
<dbReference type="EMBL" id="LBBL01000743">
    <property type="protein sequence ID" value="KKF92068.1"/>
    <property type="molecule type" value="Genomic_DNA"/>
</dbReference>
<protein>
    <submittedName>
        <fullName evidence="2">Proteasome component ECM29</fullName>
    </submittedName>
</protein>
<comment type="caution">
    <text evidence="2">The sequence shown here is derived from an EMBL/GenBank/DDBJ whole genome shotgun (WGS) entry which is preliminary data.</text>
</comment>
<dbReference type="Proteomes" id="UP000034841">
    <property type="component" value="Unassembled WGS sequence"/>
</dbReference>
<keyword evidence="1" id="KW-0677">Repeat</keyword>